<sequence length="130" mass="13252">MRTKAWQCVAGAALAIGTLSAAQAAYDPGPADHGPALVDRASVVAGQQPDGDQSGVDQDRSTAKDVPDPDDDKTMYLLAASGLLAFGGVVLVGGVIGLGGLRIPGGVAMTVGRTRLWIRTMRSSGAHRAR</sequence>
<feature type="region of interest" description="Disordered" evidence="1">
    <location>
        <begin position="45"/>
        <end position="71"/>
    </location>
</feature>
<keyword evidence="2" id="KW-1133">Transmembrane helix</keyword>
<proteinExistence type="predicted"/>
<evidence type="ECO:0000256" key="3">
    <source>
        <dbReference type="SAM" id="SignalP"/>
    </source>
</evidence>
<name>A0ABY5W3U5_9ACTN</name>
<dbReference type="EMBL" id="CP073720">
    <property type="protein sequence ID" value="UWP84743.1"/>
    <property type="molecule type" value="Genomic_DNA"/>
</dbReference>
<evidence type="ECO:0000256" key="1">
    <source>
        <dbReference type="SAM" id="MobiDB-lite"/>
    </source>
</evidence>
<reference evidence="4" key="2">
    <citation type="submission" date="2022-09" db="EMBL/GenBank/DDBJ databases">
        <title>Biosynthetic gene clusters of Dactylosporangioum fulvum.</title>
        <authorList>
            <person name="Caradec T."/>
        </authorList>
    </citation>
    <scope>NUCLEOTIDE SEQUENCE</scope>
    <source>
        <strain evidence="4">NRRL B-16292</strain>
    </source>
</reference>
<protein>
    <submittedName>
        <fullName evidence="4">Uncharacterized protein</fullName>
    </submittedName>
</protein>
<evidence type="ECO:0000256" key="2">
    <source>
        <dbReference type="SAM" id="Phobius"/>
    </source>
</evidence>
<keyword evidence="5" id="KW-1185">Reference proteome</keyword>
<dbReference type="Proteomes" id="UP001059617">
    <property type="component" value="Chromosome"/>
</dbReference>
<evidence type="ECO:0000313" key="5">
    <source>
        <dbReference type="Proteomes" id="UP001059617"/>
    </source>
</evidence>
<evidence type="ECO:0000313" key="4">
    <source>
        <dbReference type="EMBL" id="UWP84743.1"/>
    </source>
</evidence>
<feature type="signal peptide" evidence="3">
    <location>
        <begin position="1"/>
        <end position="24"/>
    </location>
</feature>
<accession>A0ABY5W3U5</accession>
<dbReference type="RefSeq" id="WP_259862690.1">
    <property type="nucleotide sequence ID" value="NZ_BAAAST010000011.1"/>
</dbReference>
<reference evidence="4" key="1">
    <citation type="submission" date="2021-04" db="EMBL/GenBank/DDBJ databases">
        <authorList>
            <person name="Hartkoorn R.C."/>
            <person name="Beaudoing E."/>
            <person name="Hot D."/>
        </authorList>
    </citation>
    <scope>NUCLEOTIDE SEQUENCE</scope>
    <source>
        <strain evidence="4">NRRL B-16292</strain>
    </source>
</reference>
<organism evidence="4 5">
    <name type="scientific">Dactylosporangium fulvum</name>
    <dbReference type="NCBI Taxonomy" id="53359"/>
    <lineage>
        <taxon>Bacteria</taxon>
        <taxon>Bacillati</taxon>
        <taxon>Actinomycetota</taxon>
        <taxon>Actinomycetes</taxon>
        <taxon>Micromonosporales</taxon>
        <taxon>Micromonosporaceae</taxon>
        <taxon>Dactylosporangium</taxon>
    </lineage>
</organism>
<feature type="transmembrane region" description="Helical" evidence="2">
    <location>
        <begin position="75"/>
        <end position="101"/>
    </location>
</feature>
<keyword evidence="2" id="KW-0812">Transmembrane</keyword>
<keyword evidence="2" id="KW-0472">Membrane</keyword>
<feature type="compositionally biased region" description="Basic and acidic residues" evidence="1">
    <location>
        <begin position="57"/>
        <end position="67"/>
    </location>
</feature>
<gene>
    <name evidence="4" type="ORF">Dfulv_11150</name>
</gene>
<keyword evidence="3" id="KW-0732">Signal</keyword>
<feature type="chain" id="PRO_5045975589" evidence="3">
    <location>
        <begin position="25"/>
        <end position="130"/>
    </location>
</feature>